<dbReference type="RefSeq" id="WP_144994813.1">
    <property type="nucleotide sequence ID" value="NZ_VNJK01000006.1"/>
</dbReference>
<name>A0A559IEG1_9BACL</name>
<dbReference type="EMBL" id="VNJK01000006">
    <property type="protein sequence ID" value="TVX86036.1"/>
    <property type="molecule type" value="Genomic_DNA"/>
</dbReference>
<sequence>MFSVDERGLPKHCFVCLKTTNEVVMIARDQKGYLPVREGNEPLWGQETADLANKERGINKAQSKAMEMGSMFGWDTPAANPAMYDEETGLPKK</sequence>
<accession>A0A559IEG1</accession>
<organism evidence="1 2">
    <name type="scientific">Paenibacillus agilis</name>
    <dbReference type="NCBI Taxonomy" id="3020863"/>
    <lineage>
        <taxon>Bacteria</taxon>
        <taxon>Bacillati</taxon>
        <taxon>Bacillota</taxon>
        <taxon>Bacilli</taxon>
        <taxon>Bacillales</taxon>
        <taxon>Paenibacillaceae</taxon>
        <taxon>Paenibacillus</taxon>
    </lineage>
</organism>
<protein>
    <submittedName>
        <fullName evidence="1">Uncharacterized protein</fullName>
    </submittedName>
</protein>
<proteinExistence type="predicted"/>
<evidence type="ECO:0000313" key="2">
    <source>
        <dbReference type="Proteomes" id="UP000318102"/>
    </source>
</evidence>
<dbReference type="OrthoDB" id="2594680at2"/>
<evidence type="ECO:0000313" key="1">
    <source>
        <dbReference type="EMBL" id="TVX86036.1"/>
    </source>
</evidence>
<reference evidence="1 2" key="1">
    <citation type="submission" date="2019-07" db="EMBL/GenBank/DDBJ databases">
        <authorList>
            <person name="Kim J."/>
        </authorList>
    </citation>
    <scope>NUCLEOTIDE SEQUENCE [LARGE SCALE GENOMIC DNA]</scope>
    <source>
        <strain evidence="1 2">N4</strain>
    </source>
</reference>
<dbReference type="Proteomes" id="UP000318102">
    <property type="component" value="Unassembled WGS sequence"/>
</dbReference>
<comment type="caution">
    <text evidence="1">The sequence shown here is derived from an EMBL/GenBank/DDBJ whole genome shotgun (WGS) entry which is preliminary data.</text>
</comment>
<keyword evidence="2" id="KW-1185">Reference proteome</keyword>
<gene>
    <name evidence="1" type="ORF">FPZ44_24140</name>
</gene>
<dbReference type="AlphaFoldDB" id="A0A559IEG1"/>